<feature type="domain" description="TiaS-like TCKD" evidence="1">
    <location>
        <begin position="156"/>
        <end position="216"/>
    </location>
</feature>
<dbReference type="Pfam" id="PF22641">
    <property type="entry name" value="TiaS_TCKD"/>
    <property type="match status" value="1"/>
</dbReference>
<dbReference type="PANTHER" id="PTHR40705:SF2">
    <property type="entry name" value="DUF1743 DOMAIN-CONTAINING PROTEIN"/>
    <property type="match status" value="1"/>
</dbReference>
<dbReference type="STRING" id="190192.MK0351"/>
<dbReference type="InParanoid" id="Q8TYE9"/>
<dbReference type="Gene3D" id="3.30.70.2200">
    <property type="match status" value="1"/>
</dbReference>
<dbReference type="FunCoup" id="Q8TYE9">
    <property type="interactions" value="9"/>
</dbReference>
<dbReference type="Proteomes" id="UP000001826">
    <property type="component" value="Chromosome"/>
</dbReference>
<evidence type="ECO:0000259" key="1">
    <source>
        <dbReference type="Pfam" id="PF22641"/>
    </source>
</evidence>
<sequence length="315" mass="35058">MVSLSPEEVRRKCSEKGWVTMYERIATLTDEDRERVLLIEDHPTPVGAEWVVRNYEATSPLVEKAWREGKRHFFLLRVGEASLDLEPSVRAAGVESVEVRDGEVRVTHAGLAGAGVGAALSRGCAEGVSRVEIHEEGGGSRLGRATVVTPELRRLVIGVDDTDTEEEGATWSAVDVICRRLEDEAGVFYSRHVTVQLYPKTPHRTRNCAAVVVELGVPTKRVERVKREFLRMLKEVSFSDHTCAAFWDRLEFPRELRDLGNAAKRRIVSREEVDEVVEICEIEVVSIGDGERGRIGAVAALPFIDDHGLAARVPR</sequence>
<reference evidence="2 3" key="1">
    <citation type="journal article" date="2002" name="Proc. Natl. Acad. Sci. U.S.A.">
        <title>The complete genome of hyperthermophile Methanopyrus kandleri AV19 and monophyly of archaeal methanogens.</title>
        <authorList>
            <person name="Slesarev A.I."/>
            <person name="Mezhevaya K.V."/>
            <person name="Makarova K.S."/>
            <person name="Polushin N.N."/>
            <person name="Shcherbinina O.V."/>
            <person name="Shakhova V.V."/>
            <person name="Belova G.I."/>
            <person name="Aravind L."/>
            <person name="Natale D.A."/>
            <person name="Rogozin I.B."/>
            <person name="Tatusov R.L."/>
            <person name="Wolf Y.I."/>
            <person name="Stetter K.O."/>
            <person name="Malykh A.G."/>
            <person name="Koonin E.V."/>
            <person name="Kozyavkin S.A."/>
        </authorList>
    </citation>
    <scope>NUCLEOTIDE SEQUENCE [LARGE SCALE GENOMIC DNA]</scope>
    <source>
        <strain evidence="3">AV19 / DSM 6324 / JCM 9639 / NBRC 100938</strain>
    </source>
</reference>
<protein>
    <submittedName>
        <fullName evidence="2">Predicted DNA-binding protein containing a Zn-ribbon</fullName>
    </submittedName>
</protein>
<dbReference type="NCBIfam" id="TIGR03280">
    <property type="entry name" value="methan_mark_11"/>
    <property type="match status" value="1"/>
</dbReference>
<dbReference type="HOGENOM" id="CLU_065511_0_0_2"/>
<dbReference type="InterPro" id="IPR017674">
    <property type="entry name" value="Methan_mark_11"/>
</dbReference>
<proteinExistence type="predicted"/>
<dbReference type="GO" id="GO:0003677">
    <property type="term" value="F:DNA binding"/>
    <property type="evidence" value="ECO:0007669"/>
    <property type="project" value="UniProtKB-KW"/>
</dbReference>
<dbReference type="PANTHER" id="PTHR40705">
    <property type="entry name" value="TRNA(ILE2) 2-AGMATINYLCYTIDINE SYNTHETASE TIAS"/>
    <property type="match status" value="1"/>
</dbReference>
<gene>
    <name evidence="2" type="ordered locus">MK0351</name>
</gene>
<evidence type="ECO:0000313" key="3">
    <source>
        <dbReference type="Proteomes" id="UP000001826"/>
    </source>
</evidence>
<dbReference type="InterPro" id="IPR053870">
    <property type="entry name" value="TiaS-like_TCKD"/>
</dbReference>
<name>Q8TYE9_METKA</name>
<keyword evidence="3" id="KW-1185">Reference proteome</keyword>
<evidence type="ECO:0000313" key="2">
    <source>
        <dbReference type="EMBL" id="AAM01566.1"/>
    </source>
</evidence>
<keyword evidence="2" id="KW-0238">DNA-binding</keyword>
<dbReference type="KEGG" id="mka:MK0351"/>
<dbReference type="PATRIC" id="fig|190192.8.peg.372"/>
<dbReference type="PaxDb" id="190192-MK0351"/>
<organism evidence="2 3">
    <name type="scientific">Methanopyrus kandleri (strain AV19 / DSM 6324 / JCM 9639 / NBRC 100938)</name>
    <dbReference type="NCBI Taxonomy" id="190192"/>
    <lineage>
        <taxon>Archaea</taxon>
        <taxon>Methanobacteriati</taxon>
        <taxon>Methanobacteriota</taxon>
        <taxon>Methanomada group</taxon>
        <taxon>Methanopyri</taxon>
        <taxon>Methanopyrales</taxon>
        <taxon>Methanopyraceae</taxon>
        <taxon>Methanopyrus</taxon>
    </lineage>
</organism>
<dbReference type="EMBL" id="AE009439">
    <property type="protein sequence ID" value="AAM01566.1"/>
    <property type="molecule type" value="Genomic_DNA"/>
</dbReference>
<dbReference type="AlphaFoldDB" id="Q8TYE9"/>
<accession>Q8TYE9</accession>
<dbReference type="EnsemblBacteria" id="AAM01566">
    <property type="protein sequence ID" value="AAM01566"/>
    <property type="gene ID" value="MK0351"/>
</dbReference>